<dbReference type="Proteomes" id="UP001396334">
    <property type="component" value="Unassembled WGS sequence"/>
</dbReference>
<comment type="caution">
    <text evidence="2">The sequence shown here is derived from an EMBL/GenBank/DDBJ whole genome shotgun (WGS) entry which is preliminary data.</text>
</comment>
<protein>
    <recommendedName>
        <fullName evidence="1">EDS1 EP domain-containing protein</fullName>
    </recommendedName>
</protein>
<dbReference type="EMBL" id="JBBPBN010000023">
    <property type="protein sequence ID" value="KAK9010761.1"/>
    <property type="molecule type" value="Genomic_DNA"/>
</dbReference>
<evidence type="ECO:0000259" key="1">
    <source>
        <dbReference type="Pfam" id="PF18117"/>
    </source>
</evidence>
<dbReference type="PANTHER" id="PTHR46898:SF3">
    <property type="entry name" value="FUNGAL LIPASE-LIKE DOMAIN-CONTAINING PROTEIN"/>
    <property type="match status" value="1"/>
</dbReference>
<keyword evidence="3" id="KW-1185">Reference proteome</keyword>
<feature type="domain" description="EDS1 EP" evidence="1">
    <location>
        <begin position="3"/>
        <end position="113"/>
    </location>
</feature>
<reference evidence="2 3" key="1">
    <citation type="journal article" date="2024" name="G3 (Bethesda)">
        <title>Genome assembly of Hibiscus sabdariffa L. provides insights into metabolisms of medicinal natural products.</title>
        <authorList>
            <person name="Kim T."/>
        </authorList>
    </citation>
    <scope>NUCLEOTIDE SEQUENCE [LARGE SCALE GENOMIC DNA]</scope>
    <source>
        <strain evidence="2">TK-2024</strain>
        <tissue evidence="2">Old leaves</tissue>
    </source>
</reference>
<dbReference type="Pfam" id="PF18117">
    <property type="entry name" value="EDS1_EP"/>
    <property type="match status" value="1"/>
</dbReference>
<proteinExistence type="predicted"/>
<dbReference type="InterPro" id="IPR041266">
    <property type="entry name" value="EDS1_EP"/>
</dbReference>
<evidence type="ECO:0000313" key="2">
    <source>
        <dbReference type="EMBL" id="KAK9010761.1"/>
    </source>
</evidence>
<sequence>MTCRRMIEPPGIADYYRNVGRNYVTNGRPHHYIKSEQWLEEDEKQSGVLVHSKKKQNADVILTDDSFFWVHVEKARICCKSMEIADIEIEERLSLRQKLKEMKAYVMEQLKKAGCSIV</sequence>
<gene>
    <name evidence="2" type="ORF">V6N11_043630</name>
</gene>
<accession>A0ABR2RD99</accession>
<organism evidence="2 3">
    <name type="scientific">Hibiscus sabdariffa</name>
    <name type="common">roselle</name>
    <dbReference type="NCBI Taxonomy" id="183260"/>
    <lineage>
        <taxon>Eukaryota</taxon>
        <taxon>Viridiplantae</taxon>
        <taxon>Streptophyta</taxon>
        <taxon>Embryophyta</taxon>
        <taxon>Tracheophyta</taxon>
        <taxon>Spermatophyta</taxon>
        <taxon>Magnoliopsida</taxon>
        <taxon>eudicotyledons</taxon>
        <taxon>Gunneridae</taxon>
        <taxon>Pentapetalae</taxon>
        <taxon>rosids</taxon>
        <taxon>malvids</taxon>
        <taxon>Malvales</taxon>
        <taxon>Malvaceae</taxon>
        <taxon>Malvoideae</taxon>
        <taxon>Hibiscus</taxon>
    </lineage>
</organism>
<dbReference type="PANTHER" id="PTHR46898">
    <property type="entry name" value="SENESCENCE-ASSOCIATED CARBOXYLESTERASE 101"/>
    <property type="match status" value="1"/>
</dbReference>
<evidence type="ECO:0000313" key="3">
    <source>
        <dbReference type="Proteomes" id="UP001396334"/>
    </source>
</evidence>
<dbReference type="InterPro" id="IPR044603">
    <property type="entry name" value="SAG101-like"/>
</dbReference>
<name>A0ABR2RD99_9ROSI</name>